<dbReference type="AlphaFoldDB" id="A0A223S246"/>
<keyword evidence="2" id="KW-1185">Reference proteome</keyword>
<evidence type="ECO:0000313" key="1">
    <source>
        <dbReference type="EMBL" id="ASU82089.1"/>
    </source>
</evidence>
<gene>
    <name evidence="1" type="ORF">CDO52_04205</name>
</gene>
<reference evidence="1 2" key="1">
    <citation type="submission" date="2017-08" db="EMBL/GenBank/DDBJ databases">
        <title>The complete genome sequence of Nocardiopsis gilva YIM 90087.</title>
        <authorList>
            <person name="Yin M."/>
            <person name="Tang S."/>
        </authorList>
    </citation>
    <scope>NUCLEOTIDE SEQUENCE [LARGE SCALE GENOMIC DNA]</scope>
    <source>
        <strain evidence="1 2">YIM 90087</strain>
    </source>
</reference>
<proteinExistence type="predicted"/>
<name>A0A223S246_9ACTN</name>
<evidence type="ECO:0008006" key="3">
    <source>
        <dbReference type="Google" id="ProtNLM"/>
    </source>
</evidence>
<accession>A0A223S246</accession>
<protein>
    <recommendedName>
        <fullName evidence="3">Transcriptional regulator</fullName>
    </recommendedName>
</protein>
<dbReference type="EMBL" id="CP022753">
    <property type="protein sequence ID" value="ASU82089.1"/>
    <property type="molecule type" value="Genomic_DNA"/>
</dbReference>
<evidence type="ECO:0000313" key="2">
    <source>
        <dbReference type="Proteomes" id="UP000215005"/>
    </source>
</evidence>
<organism evidence="1 2">
    <name type="scientific">Nocardiopsis gilva YIM 90087</name>
    <dbReference type="NCBI Taxonomy" id="1235441"/>
    <lineage>
        <taxon>Bacteria</taxon>
        <taxon>Bacillati</taxon>
        <taxon>Actinomycetota</taxon>
        <taxon>Actinomycetes</taxon>
        <taxon>Streptosporangiales</taxon>
        <taxon>Nocardiopsidaceae</taxon>
        <taxon>Nocardiopsis</taxon>
    </lineage>
</organism>
<sequence length="114" mass="12218">MRRGAALRSADDGPPTCGTAAGDSACDAFSLDDLAQRLERLGYEPVSDPDDTDAVRLRNCPFHTLARDFPPLACGMNLELLRGLLEGAGAEGFTARMAPLREGCCVRISKNKIH</sequence>
<dbReference type="KEGG" id="ngv:CDO52_04205"/>
<dbReference type="Proteomes" id="UP000215005">
    <property type="component" value="Chromosome"/>
</dbReference>